<feature type="transmembrane region" description="Helical" evidence="1">
    <location>
        <begin position="73"/>
        <end position="92"/>
    </location>
</feature>
<dbReference type="InterPro" id="IPR002656">
    <property type="entry name" value="Acyl_transf_3_dom"/>
</dbReference>
<keyword evidence="1" id="KW-0812">Transmembrane</keyword>
<gene>
    <name evidence="3" type="primary">Acey_s0154.g3028</name>
    <name evidence="3" type="ORF">Y032_0154g3028</name>
</gene>
<keyword evidence="1" id="KW-1133">Transmembrane helix</keyword>
<name>A0A016T064_9BILA</name>
<keyword evidence="4" id="KW-1185">Reference proteome</keyword>
<dbReference type="AlphaFoldDB" id="A0A016T064"/>
<feature type="domain" description="Acyltransferase 3" evidence="2">
    <location>
        <begin position="7"/>
        <end position="93"/>
    </location>
</feature>
<dbReference type="Proteomes" id="UP000024635">
    <property type="component" value="Unassembled WGS sequence"/>
</dbReference>
<proteinExistence type="predicted"/>
<feature type="transmembrane region" description="Helical" evidence="1">
    <location>
        <begin position="34"/>
        <end position="52"/>
    </location>
</feature>
<accession>A0A016T064</accession>
<dbReference type="OrthoDB" id="10061508at2759"/>
<feature type="transmembrane region" description="Helical" evidence="1">
    <location>
        <begin position="188"/>
        <end position="207"/>
    </location>
</feature>
<dbReference type="InterPro" id="IPR050879">
    <property type="entry name" value="Acyltransferase_3"/>
</dbReference>
<organism evidence="3 4">
    <name type="scientific">Ancylostoma ceylanicum</name>
    <dbReference type="NCBI Taxonomy" id="53326"/>
    <lineage>
        <taxon>Eukaryota</taxon>
        <taxon>Metazoa</taxon>
        <taxon>Ecdysozoa</taxon>
        <taxon>Nematoda</taxon>
        <taxon>Chromadorea</taxon>
        <taxon>Rhabditida</taxon>
        <taxon>Rhabditina</taxon>
        <taxon>Rhabditomorpha</taxon>
        <taxon>Strongyloidea</taxon>
        <taxon>Ancylostomatidae</taxon>
        <taxon>Ancylostomatinae</taxon>
        <taxon>Ancylostoma</taxon>
    </lineage>
</organism>
<dbReference type="PANTHER" id="PTHR23028">
    <property type="entry name" value="ACETYLTRANSFERASE"/>
    <property type="match status" value="1"/>
</dbReference>
<evidence type="ECO:0000256" key="1">
    <source>
        <dbReference type="SAM" id="Phobius"/>
    </source>
</evidence>
<dbReference type="STRING" id="53326.A0A016T064"/>
<dbReference type="GO" id="GO:0000271">
    <property type="term" value="P:polysaccharide biosynthetic process"/>
    <property type="evidence" value="ECO:0007669"/>
    <property type="project" value="TreeGrafter"/>
</dbReference>
<feature type="transmembrane region" description="Helical" evidence="1">
    <location>
        <begin position="12"/>
        <end position="28"/>
    </location>
</feature>
<dbReference type="EMBL" id="JARK01001490">
    <property type="protein sequence ID" value="EYB96090.1"/>
    <property type="molecule type" value="Genomic_DNA"/>
</dbReference>
<comment type="caution">
    <text evidence="3">The sequence shown here is derived from an EMBL/GenBank/DDBJ whole genome shotgun (WGS) entry which is preliminary data.</text>
</comment>
<keyword evidence="1" id="KW-0472">Membrane</keyword>
<reference evidence="4" key="1">
    <citation type="journal article" date="2015" name="Nat. Genet.">
        <title>The genome and transcriptome of the zoonotic hookworm Ancylostoma ceylanicum identify infection-specific gene families.</title>
        <authorList>
            <person name="Schwarz E.M."/>
            <person name="Hu Y."/>
            <person name="Antoshechkin I."/>
            <person name="Miller M.M."/>
            <person name="Sternberg P.W."/>
            <person name="Aroian R.V."/>
        </authorList>
    </citation>
    <scope>NUCLEOTIDE SEQUENCE</scope>
    <source>
        <strain evidence="4">HY135</strain>
    </source>
</reference>
<dbReference type="PANTHER" id="PTHR23028:SF127">
    <property type="entry name" value="ACYL_TRANSF_3 DOMAIN-CONTAINING PROTEIN-RELATED"/>
    <property type="match status" value="1"/>
</dbReference>
<feature type="transmembrane region" description="Helical" evidence="1">
    <location>
        <begin position="161"/>
        <end position="181"/>
    </location>
</feature>
<evidence type="ECO:0000259" key="2">
    <source>
        <dbReference type="Pfam" id="PF01757"/>
    </source>
</evidence>
<sequence>MMERREDIQGLRGWAIVMVVLFHFFPNYFPNGYIGVDVFFVISGFLIAMILQRNNRLDTTSILTFYYRRIRRILTLYYVAMIGILLSLIFLLPSTYHAVNVESSRKALLLITNTREDDEEQNYERKVPSRTSEKELTMEGGKTTIEPTRASIISPENLNHGWLVASTVVFLSLLAMFSFFWLPWPKTILRIAVTTLSAALIFIGSQYQTIILTNHVYKYIGDISYALYLIHWPIFVIINSYSCHASFARIAGIAISVNLAIVVHHIFESHYQRWPPFVILPLLMVLGIVSSVLYFAIYKQATGAEKVFLGSSNYNGINPSDAAWNMTLMRHLISTGFDAQSNANMTFCKKEIRTSTDLQARVYCITV</sequence>
<dbReference type="GO" id="GO:0016020">
    <property type="term" value="C:membrane"/>
    <property type="evidence" value="ECO:0007669"/>
    <property type="project" value="TreeGrafter"/>
</dbReference>
<feature type="transmembrane region" description="Helical" evidence="1">
    <location>
        <begin position="219"/>
        <end position="238"/>
    </location>
</feature>
<dbReference type="Pfam" id="PF01757">
    <property type="entry name" value="Acyl_transf_3"/>
    <property type="match status" value="1"/>
</dbReference>
<evidence type="ECO:0000313" key="4">
    <source>
        <dbReference type="Proteomes" id="UP000024635"/>
    </source>
</evidence>
<feature type="transmembrane region" description="Helical" evidence="1">
    <location>
        <begin position="279"/>
        <end position="298"/>
    </location>
</feature>
<feature type="transmembrane region" description="Helical" evidence="1">
    <location>
        <begin position="250"/>
        <end position="267"/>
    </location>
</feature>
<evidence type="ECO:0000313" key="3">
    <source>
        <dbReference type="EMBL" id="EYB96090.1"/>
    </source>
</evidence>
<dbReference type="GO" id="GO:0016747">
    <property type="term" value="F:acyltransferase activity, transferring groups other than amino-acyl groups"/>
    <property type="evidence" value="ECO:0007669"/>
    <property type="project" value="InterPro"/>
</dbReference>
<protein>
    <recommendedName>
        <fullName evidence="2">Acyltransferase 3 domain-containing protein</fullName>
    </recommendedName>
</protein>